<organism evidence="2">
    <name type="scientific">Fusarium oxysporum f. sp. conglutinans race 2 54008</name>
    <dbReference type="NCBI Taxonomy" id="1089457"/>
    <lineage>
        <taxon>Eukaryota</taxon>
        <taxon>Fungi</taxon>
        <taxon>Dikarya</taxon>
        <taxon>Ascomycota</taxon>
        <taxon>Pezizomycotina</taxon>
        <taxon>Sordariomycetes</taxon>
        <taxon>Hypocreomycetidae</taxon>
        <taxon>Hypocreales</taxon>
        <taxon>Nectriaceae</taxon>
        <taxon>Fusarium</taxon>
        <taxon>Fusarium oxysporum species complex</taxon>
    </lineage>
</organism>
<evidence type="ECO:0000313" key="2">
    <source>
        <dbReference type="EMBL" id="EXL63952.1"/>
    </source>
</evidence>
<dbReference type="Proteomes" id="UP000030676">
    <property type="component" value="Unassembled WGS sequence"/>
</dbReference>
<sequence length="166" mass="18056">MSAPVPDGPGQLPARFARKNSVGPIQEVIRGERRRSHEDPMPPPPPPAPPVLKELRHLASPPPPPSAPLQHAQRHQQAGAVASGMIEIFMDDDLSSGNDQASKASLPAPASYRSHNRGRSIEDSSSIPGRIHKATERLRSASCSRKEHARSPLSRLPTRAFLFLDR</sequence>
<gene>
    <name evidence="2" type="ORF">FOPG_19779</name>
</gene>
<protein>
    <submittedName>
        <fullName evidence="2">Uncharacterized protein</fullName>
    </submittedName>
</protein>
<accession>X0GJZ6</accession>
<evidence type="ECO:0000256" key="1">
    <source>
        <dbReference type="SAM" id="MobiDB-lite"/>
    </source>
</evidence>
<reference evidence="2" key="1">
    <citation type="submission" date="2011-11" db="EMBL/GenBank/DDBJ databases">
        <title>The Genome Sequence of Fusarium oxysporum PHW808.</title>
        <authorList>
            <consortium name="The Broad Institute Genome Sequencing Platform"/>
            <person name="Ma L.-J."/>
            <person name="Gale L.R."/>
            <person name="Schwartz D.C."/>
            <person name="Zhou S."/>
            <person name="Corby-Kistler H."/>
            <person name="Young S.K."/>
            <person name="Zeng Q."/>
            <person name="Gargeya S."/>
            <person name="Fitzgerald M."/>
            <person name="Haas B."/>
            <person name="Abouelleil A."/>
            <person name="Alvarado L."/>
            <person name="Arachchi H.M."/>
            <person name="Berlin A."/>
            <person name="Brown A."/>
            <person name="Chapman S.B."/>
            <person name="Chen Z."/>
            <person name="Dunbar C."/>
            <person name="Freedman E."/>
            <person name="Gearin G."/>
            <person name="Goldberg J."/>
            <person name="Griggs A."/>
            <person name="Gujja S."/>
            <person name="Heiman D."/>
            <person name="Howarth C."/>
            <person name="Larson L."/>
            <person name="Lui A."/>
            <person name="MacDonald P.J.P."/>
            <person name="Montmayeur A."/>
            <person name="Murphy C."/>
            <person name="Neiman D."/>
            <person name="Pearson M."/>
            <person name="Priest M."/>
            <person name="Roberts A."/>
            <person name="Saif S."/>
            <person name="Shea T."/>
            <person name="Shenoy N."/>
            <person name="Sisk P."/>
            <person name="Stolte C."/>
            <person name="Sykes S."/>
            <person name="Wortman J."/>
            <person name="Nusbaum C."/>
            <person name="Birren B."/>
        </authorList>
    </citation>
    <scope>NUCLEOTIDE SEQUENCE [LARGE SCALE GENOMIC DNA]</scope>
    <source>
        <strain evidence="2">54008</strain>
    </source>
</reference>
<feature type="region of interest" description="Disordered" evidence="1">
    <location>
        <begin position="1"/>
        <end position="157"/>
    </location>
</feature>
<reference evidence="2" key="2">
    <citation type="submission" date="2014-03" db="EMBL/GenBank/DDBJ databases">
        <title>The Genome Annotation of Fusarium oxysporum PHW808.</title>
        <authorList>
            <consortium name="The Broad Institute Genomics Platform"/>
            <person name="Ma L.-J."/>
            <person name="Corby-Kistler H."/>
            <person name="Broz K."/>
            <person name="Gale L.R."/>
            <person name="Jonkers W."/>
            <person name="O'Donnell K."/>
            <person name="Ploetz R."/>
            <person name="Steinberg C."/>
            <person name="Schwartz D.C."/>
            <person name="VanEtten H."/>
            <person name="Zhou S."/>
            <person name="Young S.K."/>
            <person name="Zeng Q."/>
            <person name="Gargeya S."/>
            <person name="Fitzgerald M."/>
            <person name="Abouelleil A."/>
            <person name="Alvarado L."/>
            <person name="Chapman S.B."/>
            <person name="Gainer-Dewar J."/>
            <person name="Goldberg J."/>
            <person name="Griggs A."/>
            <person name="Gujja S."/>
            <person name="Hansen M."/>
            <person name="Howarth C."/>
            <person name="Imamovic A."/>
            <person name="Ireland A."/>
            <person name="Larimer J."/>
            <person name="McCowan C."/>
            <person name="Murphy C."/>
            <person name="Pearson M."/>
            <person name="Poon T.W."/>
            <person name="Priest M."/>
            <person name="Roberts A."/>
            <person name="Saif S."/>
            <person name="Shea T."/>
            <person name="Sykes S."/>
            <person name="Wortman J."/>
            <person name="Nusbaum C."/>
            <person name="Birren B."/>
        </authorList>
    </citation>
    <scope>NUCLEOTIDE SEQUENCE</scope>
    <source>
        <strain evidence="2">54008</strain>
    </source>
</reference>
<name>X0GJZ6_FUSOX</name>
<feature type="compositionally biased region" description="Pro residues" evidence="1">
    <location>
        <begin position="41"/>
        <end position="50"/>
    </location>
</feature>
<dbReference type="EMBL" id="KK034531">
    <property type="protein sequence ID" value="EXL63952.1"/>
    <property type="molecule type" value="Genomic_DNA"/>
</dbReference>
<feature type="compositionally biased region" description="Basic and acidic residues" evidence="1">
    <location>
        <begin position="29"/>
        <end position="40"/>
    </location>
</feature>
<dbReference type="AlphaFoldDB" id="X0GJZ6"/>
<dbReference type="HOGENOM" id="CLU_1602798_0_0_1"/>
<proteinExistence type="predicted"/>
<feature type="compositionally biased region" description="Basic and acidic residues" evidence="1">
    <location>
        <begin position="133"/>
        <end position="150"/>
    </location>
</feature>